<accession>A0A5M6CFH2</accession>
<name>A0A5M6CFH2_9BACT</name>
<evidence type="ECO:0000313" key="4">
    <source>
        <dbReference type="Proteomes" id="UP000323632"/>
    </source>
</evidence>
<dbReference type="EMBL" id="VWSH01000003">
    <property type="protein sequence ID" value="KAA5533190.1"/>
    <property type="molecule type" value="Genomic_DNA"/>
</dbReference>
<feature type="region of interest" description="Disordered" evidence="1">
    <location>
        <begin position="120"/>
        <end position="139"/>
    </location>
</feature>
<evidence type="ECO:0000259" key="2">
    <source>
        <dbReference type="Pfam" id="PF13568"/>
    </source>
</evidence>
<sequence length="633" mass="69210">MDNPNDFIHIDEVFRKLKDKEEPEGTGSWMRMKDLLDNAMPVGSPAPVSALRRYMIPMIAMLLIGSGLSYYGISKYNSTKIPQGDESAVIASNHVDAKANNMPSGKINADNYVSATVKTGSPDLNIPSDKGHSKEGIAENTNPKIAGQHASNHYGANNPSGSKEVGKTNANNLKTVTPGNNVNTSNNNIAASGTNNDHSKSTIGGNKIAAGKSTAATNGKTQNAAPPVPKPFEEQNVIETIYPVSNGNKANGTNNKPSANTANNGADMKVVAAHYNEEKIVKDENGSFFKEIRDTVRKIDMVQRTETKDNKTVIDTLAITRVERIRYTPLAPMEIASLRKANIIPKAEVIVPMARVKTITVASEMVNMVPLSDFKVASRKVDPSKFNQLVQNTSQGISNYFDGTNKFYAAILLGGNGFMGNPTAFGMQFGIAGLYQLSERLTLAGELKFANHYFSNYSINDQSVTYDNVSAQQSGLEWLFSGTQNTTTSAYKINSFSALEFPVTLSYSLGRVSVFGGVNMTYSFPAKWDRTNTVSSINVSSTEAQNQNPFLNSDFRLNEQKDFASRFGMGYVGGLSYDISRKLSFDARVTQNLWNNYNGDADAVNKLFKMPTFQFSIGYFFGRKERVVYILDK</sequence>
<dbReference type="Proteomes" id="UP000323632">
    <property type="component" value="Unassembled WGS sequence"/>
</dbReference>
<proteinExistence type="predicted"/>
<dbReference type="Pfam" id="PF13568">
    <property type="entry name" value="OMP_b-brl_2"/>
    <property type="match status" value="1"/>
</dbReference>
<feature type="compositionally biased region" description="Polar residues" evidence="1">
    <location>
        <begin position="168"/>
        <end position="179"/>
    </location>
</feature>
<comment type="caution">
    <text evidence="3">The sequence shown here is derived from an EMBL/GenBank/DDBJ whole genome shotgun (WGS) entry which is preliminary data.</text>
</comment>
<feature type="compositionally biased region" description="Polar residues" evidence="1">
    <location>
        <begin position="189"/>
        <end position="201"/>
    </location>
</feature>
<protein>
    <submittedName>
        <fullName evidence="3">PorT family protein</fullName>
    </submittedName>
</protein>
<feature type="compositionally biased region" description="Polar residues" evidence="1">
    <location>
        <begin position="145"/>
        <end position="161"/>
    </location>
</feature>
<dbReference type="InterPro" id="IPR025665">
    <property type="entry name" value="Beta-barrel_OMP_2"/>
</dbReference>
<gene>
    <name evidence="3" type="ORF">F0919_11625</name>
</gene>
<reference evidence="3 4" key="1">
    <citation type="submission" date="2019-09" db="EMBL/GenBank/DDBJ databases">
        <title>Genome sequence and assembly of Taibaiella sp.</title>
        <authorList>
            <person name="Chhetri G."/>
        </authorList>
    </citation>
    <scope>NUCLEOTIDE SEQUENCE [LARGE SCALE GENOMIC DNA]</scope>
    <source>
        <strain evidence="3 4">KVB11</strain>
    </source>
</reference>
<keyword evidence="4" id="KW-1185">Reference proteome</keyword>
<evidence type="ECO:0000256" key="1">
    <source>
        <dbReference type="SAM" id="MobiDB-lite"/>
    </source>
</evidence>
<dbReference type="RefSeq" id="WP_150032938.1">
    <property type="nucleotide sequence ID" value="NZ_VWSH01000003.1"/>
</dbReference>
<dbReference type="AlphaFoldDB" id="A0A5M6CFH2"/>
<evidence type="ECO:0000313" key="3">
    <source>
        <dbReference type="EMBL" id="KAA5533190.1"/>
    </source>
</evidence>
<feature type="region of interest" description="Disordered" evidence="1">
    <location>
        <begin position="244"/>
        <end position="263"/>
    </location>
</feature>
<feature type="domain" description="Outer membrane protein beta-barrel" evidence="2">
    <location>
        <begin position="428"/>
        <end position="596"/>
    </location>
</feature>
<organism evidence="3 4">
    <name type="scientific">Taibaiella lutea</name>
    <dbReference type="NCBI Taxonomy" id="2608001"/>
    <lineage>
        <taxon>Bacteria</taxon>
        <taxon>Pseudomonadati</taxon>
        <taxon>Bacteroidota</taxon>
        <taxon>Chitinophagia</taxon>
        <taxon>Chitinophagales</taxon>
        <taxon>Chitinophagaceae</taxon>
        <taxon>Taibaiella</taxon>
    </lineage>
</organism>
<feature type="region of interest" description="Disordered" evidence="1">
    <location>
        <begin position="145"/>
        <end position="201"/>
    </location>
</feature>